<dbReference type="AlphaFoldDB" id="A0A4V3W7M9"/>
<dbReference type="NCBIfam" id="NF004281">
    <property type="entry name" value="PRK05690.1"/>
    <property type="match status" value="1"/>
</dbReference>
<dbReference type="InterPro" id="IPR001763">
    <property type="entry name" value="Rhodanese-like_dom"/>
</dbReference>
<evidence type="ECO:0000256" key="8">
    <source>
        <dbReference type="ARBA" id="ARBA00066884"/>
    </source>
</evidence>
<evidence type="ECO:0000313" key="14">
    <source>
        <dbReference type="EMBL" id="THF47943.1"/>
    </source>
</evidence>
<dbReference type="RefSeq" id="WP_136404257.1">
    <property type="nucleotide sequence ID" value="NZ_SSNZ01000010.1"/>
</dbReference>
<keyword evidence="15" id="KW-1185">Reference proteome</keyword>
<dbReference type="Proteomes" id="UP000307507">
    <property type="component" value="Unassembled WGS sequence"/>
</dbReference>
<dbReference type="InterPro" id="IPR035985">
    <property type="entry name" value="Ubiquitin-activating_enz"/>
</dbReference>
<evidence type="ECO:0000256" key="6">
    <source>
        <dbReference type="ARBA" id="ARBA00055169"/>
    </source>
</evidence>
<dbReference type="GO" id="GO:0005829">
    <property type="term" value="C:cytosol"/>
    <property type="evidence" value="ECO:0007669"/>
    <property type="project" value="TreeGrafter"/>
</dbReference>
<dbReference type="CDD" id="cd00757">
    <property type="entry name" value="ThiF_MoeB_HesA_family"/>
    <property type="match status" value="1"/>
</dbReference>
<dbReference type="InterPro" id="IPR045886">
    <property type="entry name" value="ThiF/MoeB/HesA"/>
</dbReference>
<keyword evidence="4" id="KW-0067">ATP-binding</keyword>
<dbReference type="GO" id="GO:0061605">
    <property type="term" value="F:molybdopterin-synthase adenylyltransferase activity"/>
    <property type="evidence" value="ECO:0007669"/>
    <property type="project" value="UniProtKB-EC"/>
</dbReference>
<dbReference type="Pfam" id="PF00899">
    <property type="entry name" value="ThiF"/>
    <property type="match status" value="1"/>
</dbReference>
<dbReference type="Gene3D" id="3.40.50.720">
    <property type="entry name" value="NAD(P)-binding Rossmann-like Domain"/>
    <property type="match status" value="1"/>
</dbReference>
<comment type="similarity">
    <text evidence="1">Belongs to the HesA/MoeB/ThiF family.</text>
</comment>
<dbReference type="GO" id="GO:0004792">
    <property type="term" value="F:thiosulfate-cyanide sulfurtransferase activity"/>
    <property type="evidence" value="ECO:0007669"/>
    <property type="project" value="TreeGrafter"/>
</dbReference>
<comment type="caution">
    <text evidence="14">The sequence shown here is derived from an EMBL/GenBank/DDBJ whole genome shotgun (WGS) entry which is preliminary data.</text>
</comment>
<evidence type="ECO:0000256" key="1">
    <source>
        <dbReference type="ARBA" id="ARBA00009919"/>
    </source>
</evidence>
<dbReference type="InterPro" id="IPR000594">
    <property type="entry name" value="ThiF_NAD_FAD-bd"/>
</dbReference>
<dbReference type="InterPro" id="IPR036873">
    <property type="entry name" value="Rhodanese-like_dom_sf"/>
</dbReference>
<dbReference type="Pfam" id="PF00581">
    <property type="entry name" value="Rhodanese"/>
    <property type="match status" value="1"/>
</dbReference>
<dbReference type="Gene3D" id="3.40.250.10">
    <property type="entry name" value="Rhodanese-like domain"/>
    <property type="match status" value="1"/>
</dbReference>
<comment type="catalytic activity">
    <reaction evidence="5">
        <text>[molybdopterin-synthase sulfur-carrier protein]-C-terminal Gly-Gly + ATP + H(+) = [molybdopterin-synthase sulfur-carrier protein]-C-terminal Gly-Gly-AMP + diphosphate</text>
        <dbReference type="Rhea" id="RHEA:43616"/>
        <dbReference type="Rhea" id="RHEA-COMP:12159"/>
        <dbReference type="Rhea" id="RHEA-COMP:12202"/>
        <dbReference type="ChEBI" id="CHEBI:15378"/>
        <dbReference type="ChEBI" id="CHEBI:30616"/>
        <dbReference type="ChEBI" id="CHEBI:33019"/>
        <dbReference type="ChEBI" id="CHEBI:90618"/>
        <dbReference type="ChEBI" id="CHEBI:90778"/>
        <dbReference type="EC" id="2.7.7.80"/>
    </reaction>
</comment>
<evidence type="ECO:0000256" key="10">
    <source>
        <dbReference type="ARBA" id="ARBA00075110"/>
    </source>
</evidence>
<protein>
    <recommendedName>
        <fullName evidence="9">Molybdopterin-synthase adenylyltransferase</fullName>
        <ecNumber evidence="8">2.7.7.80</ecNumber>
    </recommendedName>
    <alternativeName>
        <fullName evidence="12">MoaD protein adenylase</fullName>
    </alternativeName>
    <alternativeName>
        <fullName evidence="10">Molybdopterin-converting factor subunit 1 adenylase</fullName>
    </alternativeName>
    <alternativeName>
        <fullName evidence="11">Sulfur carrier protein MoaD adenylyltransferase</fullName>
    </alternativeName>
</protein>
<proteinExistence type="inferred from homology"/>
<accession>A0A4V3W7M9</accession>
<dbReference type="EC" id="2.7.7.80" evidence="8"/>
<dbReference type="FunFam" id="3.40.50.720:FF:000033">
    <property type="entry name" value="Adenylyltransferase and sulfurtransferase MOCS3"/>
    <property type="match status" value="1"/>
</dbReference>
<name>A0A4V3W7M9_9FLAO</name>
<keyword evidence="3" id="KW-0547">Nucleotide-binding</keyword>
<evidence type="ECO:0000256" key="11">
    <source>
        <dbReference type="ARBA" id="ARBA00075328"/>
    </source>
</evidence>
<reference evidence="14 15" key="1">
    <citation type="submission" date="2019-04" db="EMBL/GenBank/DDBJ databases">
        <title>Flavobacterium sp. nov. isolated from construction timber.</title>
        <authorList>
            <person name="Lin S.-Y."/>
            <person name="Chang C.-T."/>
            <person name="Young C.-C."/>
        </authorList>
    </citation>
    <scope>NUCLEOTIDE SEQUENCE [LARGE SCALE GENOMIC DNA]</scope>
    <source>
        <strain evidence="14 15">CC-CTC003</strain>
    </source>
</reference>
<comment type="function">
    <text evidence="6">Catalyzes the adenylation by ATP of the carboxyl group of the C-terminal glycine of sulfur carrier protein MoaD.</text>
</comment>
<evidence type="ECO:0000256" key="7">
    <source>
        <dbReference type="ARBA" id="ARBA00063809"/>
    </source>
</evidence>
<gene>
    <name evidence="14" type="primary">moeB</name>
    <name evidence="14" type="ORF">E6C50_16045</name>
</gene>
<organism evidence="14 15">
    <name type="scientific">Flavobacterium supellecticarium</name>
    <dbReference type="NCBI Taxonomy" id="2565924"/>
    <lineage>
        <taxon>Bacteria</taxon>
        <taxon>Pseudomonadati</taxon>
        <taxon>Bacteroidota</taxon>
        <taxon>Flavobacteriia</taxon>
        <taxon>Flavobacteriales</taxon>
        <taxon>Flavobacteriaceae</taxon>
        <taxon>Flavobacterium</taxon>
    </lineage>
</organism>
<dbReference type="PANTHER" id="PTHR10953:SF102">
    <property type="entry name" value="ADENYLYLTRANSFERASE AND SULFURTRANSFERASE MOCS3"/>
    <property type="match status" value="1"/>
</dbReference>
<dbReference type="SUPFAM" id="SSF69572">
    <property type="entry name" value="Activating enzymes of the ubiquitin-like proteins"/>
    <property type="match status" value="1"/>
</dbReference>
<dbReference type="GO" id="GO:0008146">
    <property type="term" value="F:sulfotransferase activity"/>
    <property type="evidence" value="ECO:0007669"/>
    <property type="project" value="TreeGrafter"/>
</dbReference>
<evidence type="ECO:0000256" key="3">
    <source>
        <dbReference type="ARBA" id="ARBA00022741"/>
    </source>
</evidence>
<feature type="domain" description="Rhodanese" evidence="13">
    <location>
        <begin position="273"/>
        <end position="355"/>
    </location>
</feature>
<dbReference type="GO" id="GO:0005524">
    <property type="term" value="F:ATP binding"/>
    <property type="evidence" value="ECO:0007669"/>
    <property type="project" value="UniProtKB-KW"/>
</dbReference>
<evidence type="ECO:0000256" key="12">
    <source>
        <dbReference type="ARBA" id="ARBA00078531"/>
    </source>
</evidence>
<evidence type="ECO:0000256" key="4">
    <source>
        <dbReference type="ARBA" id="ARBA00022840"/>
    </source>
</evidence>
<evidence type="ECO:0000313" key="15">
    <source>
        <dbReference type="Proteomes" id="UP000307507"/>
    </source>
</evidence>
<keyword evidence="2 14" id="KW-0808">Transferase</keyword>
<dbReference type="CDD" id="cd00158">
    <property type="entry name" value="RHOD"/>
    <property type="match status" value="1"/>
</dbReference>
<keyword evidence="14" id="KW-0548">Nucleotidyltransferase</keyword>
<dbReference type="EMBL" id="SSNZ01000010">
    <property type="protein sequence ID" value="THF47943.1"/>
    <property type="molecule type" value="Genomic_DNA"/>
</dbReference>
<evidence type="ECO:0000256" key="5">
    <source>
        <dbReference type="ARBA" id="ARBA00052218"/>
    </source>
</evidence>
<evidence type="ECO:0000259" key="13">
    <source>
        <dbReference type="PROSITE" id="PS50206"/>
    </source>
</evidence>
<dbReference type="PROSITE" id="PS50206">
    <property type="entry name" value="RHODANESE_3"/>
    <property type="match status" value="1"/>
</dbReference>
<evidence type="ECO:0000256" key="9">
    <source>
        <dbReference type="ARBA" id="ARBA00073635"/>
    </source>
</evidence>
<dbReference type="PANTHER" id="PTHR10953">
    <property type="entry name" value="UBIQUITIN-ACTIVATING ENZYME E1"/>
    <property type="match status" value="1"/>
</dbReference>
<dbReference type="OrthoDB" id="9804286at2"/>
<dbReference type="GO" id="GO:0008641">
    <property type="term" value="F:ubiquitin-like modifier activating enzyme activity"/>
    <property type="evidence" value="ECO:0007669"/>
    <property type="project" value="InterPro"/>
</dbReference>
<sequence>MERYNRQLILPVFGIATQQKLADARVLVVGAGGLGCPVLQYLCAAGVGQLGVIDPDRVSLSNLQRQVLFDELDIGNLKVDVVQKKLSKLNSETDIHSYPENLDMSTVFERVSSYSIIVDCTDNFTTRYLLNDVCHLLQKPLVYAAVFRFEGQLSVFHYGENPSNLRDLFPEIPNPLHVPSCNEAGVIGVLAGIMGNFQANEVLKIITGIGEVMSGQLLTFNSLDYQSELLRFKSKTTAFKPKTKTDILNQLYDYHCKNITHINDLETLKNIFNRKKTMLIDVRNTDELPKIVGFNVMAIPLPELEYHLEKLADSETLVFICQSGIRSLKAIALVQKHYPDKNYYNLKNGIALFTK</sequence>
<evidence type="ECO:0000256" key="2">
    <source>
        <dbReference type="ARBA" id="ARBA00022679"/>
    </source>
</evidence>
<comment type="subunit">
    <text evidence="7">Homodimer. Forms a stable heterotetrameric complex of 2 MoeB and 2 MoaD during adenylation of MoaD.</text>
</comment>